<protein>
    <submittedName>
        <fullName evidence="9">Uncharacterized protein</fullName>
    </submittedName>
</protein>
<evidence type="ECO:0000256" key="6">
    <source>
        <dbReference type="SAM" id="Phobius"/>
    </source>
</evidence>
<feature type="transmembrane region" description="Helical" evidence="6">
    <location>
        <begin position="12"/>
        <end position="35"/>
    </location>
</feature>
<keyword evidence="6" id="KW-0472">Membrane</keyword>
<keyword evidence="5" id="KW-0408">Iron</keyword>
<proteinExistence type="predicted"/>
<evidence type="ECO:0000256" key="3">
    <source>
        <dbReference type="ARBA" id="ARBA00022723"/>
    </source>
</evidence>
<dbReference type="GO" id="GO:0020037">
    <property type="term" value="F:heme binding"/>
    <property type="evidence" value="ECO:0007669"/>
    <property type="project" value="InterPro"/>
</dbReference>
<dbReference type="CDD" id="cd08168">
    <property type="entry name" value="Cytochrom_C3"/>
    <property type="match status" value="1"/>
</dbReference>
<evidence type="ECO:0000256" key="5">
    <source>
        <dbReference type="ARBA" id="ARBA00023004"/>
    </source>
</evidence>
<dbReference type="Proteomes" id="UP000054010">
    <property type="component" value="Unassembled WGS sequence"/>
</dbReference>
<feature type="domain" description="Cytochrome c7-like" evidence="8">
    <location>
        <begin position="126"/>
        <end position="219"/>
    </location>
</feature>
<dbReference type="AlphaFoldDB" id="E1IH64"/>
<keyword evidence="6" id="KW-0812">Transmembrane</keyword>
<dbReference type="HOGENOM" id="CLU_077373_0_0_0"/>
<name>E1IH64_9CHLR</name>
<evidence type="ECO:0000256" key="1">
    <source>
        <dbReference type="ARBA" id="ARBA00022448"/>
    </source>
</evidence>
<keyword evidence="3" id="KW-0479">Metal-binding</keyword>
<dbReference type="EMBL" id="ADVR01000112">
    <property type="protein sequence ID" value="EFO79539.1"/>
    <property type="molecule type" value="Genomic_DNA"/>
</dbReference>
<keyword evidence="4" id="KW-0249">Electron transport</keyword>
<keyword evidence="1" id="KW-0813">Transport</keyword>
<keyword evidence="6" id="KW-1133">Transmembrane helix</keyword>
<accession>E1IH64</accession>
<dbReference type="GO" id="GO:0009055">
    <property type="term" value="F:electron transfer activity"/>
    <property type="evidence" value="ECO:0007669"/>
    <property type="project" value="InterPro"/>
</dbReference>
<dbReference type="InterPro" id="IPR036280">
    <property type="entry name" value="Multihaem_cyt_sf"/>
</dbReference>
<keyword evidence="2" id="KW-0349">Heme</keyword>
<dbReference type="Pfam" id="PF14522">
    <property type="entry name" value="Cytochrome_C7"/>
    <property type="match status" value="1"/>
</dbReference>
<reference evidence="9 10" key="1">
    <citation type="journal article" date="2011" name="J. Bacteriol.">
        <title>Draft genome sequence of the anoxygenic filamentous phototrophic bacterium Oscillochloris trichoides subsp. DG-6.</title>
        <authorList>
            <person name="Kuznetsov B.B."/>
            <person name="Ivanovsky R.N."/>
            <person name="Keppen O.I."/>
            <person name="Sukhacheva M.V."/>
            <person name="Bumazhkin B.K."/>
            <person name="Patutina E.O."/>
            <person name="Beletsky A.V."/>
            <person name="Mardanov A.V."/>
            <person name="Baslerov R.V."/>
            <person name="Panteleeva A.N."/>
            <person name="Kolganova T.V."/>
            <person name="Ravin N.V."/>
            <person name="Skryabin K.G."/>
        </authorList>
    </citation>
    <scope>NUCLEOTIDE SEQUENCE [LARGE SCALE GENOMIC DNA]</scope>
    <source>
        <strain evidence="9 10">DG-6</strain>
    </source>
</reference>
<gene>
    <name evidence="9" type="ORF">OSCT_2665</name>
</gene>
<evidence type="ECO:0000259" key="7">
    <source>
        <dbReference type="Pfam" id="PF02085"/>
    </source>
</evidence>
<dbReference type="SUPFAM" id="SSF48695">
    <property type="entry name" value="Multiheme cytochromes"/>
    <property type="match status" value="1"/>
</dbReference>
<dbReference type="GO" id="GO:0046872">
    <property type="term" value="F:metal ion binding"/>
    <property type="evidence" value="ECO:0007669"/>
    <property type="project" value="UniProtKB-KW"/>
</dbReference>
<dbReference type="InterPro" id="IPR029467">
    <property type="entry name" value="Cyt_c7-like"/>
</dbReference>
<dbReference type="InterPro" id="IPR020942">
    <property type="entry name" value="Cyt_c_III_dom"/>
</dbReference>
<dbReference type="Pfam" id="PF02085">
    <property type="entry name" value="Cytochrom_CIII"/>
    <property type="match status" value="1"/>
</dbReference>
<organism evidence="9 10">
    <name type="scientific">Oscillochloris trichoides DG-6</name>
    <dbReference type="NCBI Taxonomy" id="765420"/>
    <lineage>
        <taxon>Bacteria</taxon>
        <taxon>Bacillati</taxon>
        <taxon>Chloroflexota</taxon>
        <taxon>Chloroflexia</taxon>
        <taxon>Chloroflexales</taxon>
        <taxon>Chloroflexineae</taxon>
        <taxon>Oscillochloridaceae</taxon>
        <taxon>Oscillochloris</taxon>
    </lineage>
</organism>
<dbReference type="STRING" id="765420.OSCT_2665"/>
<evidence type="ECO:0000256" key="2">
    <source>
        <dbReference type="ARBA" id="ARBA00022617"/>
    </source>
</evidence>
<evidence type="ECO:0000256" key="4">
    <source>
        <dbReference type="ARBA" id="ARBA00022982"/>
    </source>
</evidence>
<comment type="caution">
    <text evidence="9">The sequence shown here is derived from an EMBL/GenBank/DDBJ whole genome shotgun (WGS) entry which is preliminary data.</text>
</comment>
<dbReference type="PANTHER" id="PTHR39425:SF1">
    <property type="entry name" value="CYTOCHROME C7-LIKE DOMAIN-CONTAINING PROTEIN"/>
    <property type="match status" value="1"/>
</dbReference>
<evidence type="ECO:0000313" key="10">
    <source>
        <dbReference type="Proteomes" id="UP000054010"/>
    </source>
</evidence>
<feature type="domain" description="Class III cytochrome C" evidence="7">
    <location>
        <begin position="46"/>
        <end position="98"/>
    </location>
</feature>
<dbReference type="OrthoDB" id="9814800at2"/>
<evidence type="ECO:0000259" key="8">
    <source>
        <dbReference type="Pfam" id="PF14522"/>
    </source>
</evidence>
<dbReference type="PANTHER" id="PTHR39425">
    <property type="entry name" value="LIPOPROTEIN CYTOCHROME C"/>
    <property type="match status" value="1"/>
</dbReference>
<sequence length="219" mass="25092">MGQIFPRNANLLIRLSIFAGLLLFVELVLILGVYFRSNYFRQINVAVEQPVAFSHQMHNGVLGIDCRYCHVSVDKSYFANIPATETCMTCHSQIKTNSTKIAPVVQSYNTGEPIEWIRVHNVPDFVYFNHSIHVNKGIGCSECHGQINEMAVVWQEQPFYMGWCFNCHRNPEQYIRPRSEVYNMNYVHPADQLQVGADLVKQYGVASKDQLTNCSTCHR</sequence>
<dbReference type="eggNOG" id="COG3880">
    <property type="taxonomic scope" value="Bacteria"/>
</dbReference>
<keyword evidence="10" id="KW-1185">Reference proteome</keyword>
<evidence type="ECO:0000313" key="9">
    <source>
        <dbReference type="EMBL" id="EFO79539.1"/>
    </source>
</evidence>
<dbReference type="Gene3D" id="3.90.10.10">
    <property type="entry name" value="Cytochrome C3"/>
    <property type="match status" value="2"/>
</dbReference>